<dbReference type="PRINTS" id="PR00756">
    <property type="entry name" value="ALADIPTASE"/>
</dbReference>
<name>A0A9Q1BC78_HOLLE</name>
<dbReference type="FunFam" id="2.60.40.1910:FF:000002">
    <property type="entry name" value="Aminopeptidase"/>
    <property type="match status" value="1"/>
</dbReference>
<evidence type="ECO:0000256" key="15">
    <source>
        <dbReference type="PIRSR" id="PIRSR634016-3"/>
    </source>
</evidence>
<dbReference type="Pfam" id="PF11838">
    <property type="entry name" value="ERAP1_C"/>
    <property type="match status" value="1"/>
</dbReference>
<dbReference type="PANTHER" id="PTHR11533:SF174">
    <property type="entry name" value="PUROMYCIN-SENSITIVE AMINOPEPTIDASE-RELATED"/>
    <property type="match status" value="1"/>
</dbReference>
<dbReference type="GO" id="GO:0005737">
    <property type="term" value="C:cytoplasm"/>
    <property type="evidence" value="ECO:0007669"/>
    <property type="project" value="UniProtKB-SubCell"/>
</dbReference>
<keyword evidence="8 15" id="KW-0862">Zinc</keyword>
<dbReference type="GO" id="GO:0016020">
    <property type="term" value="C:membrane"/>
    <property type="evidence" value="ECO:0007669"/>
    <property type="project" value="TreeGrafter"/>
</dbReference>
<dbReference type="FunFam" id="1.25.50.20:FF:000002">
    <property type="entry name" value="Aminopeptidase"/>
    <property type="match status" value="1"/>
</dbReference>
<accession>A0A9Q1BC78</accession>
<evidence type="ECO:0000256" key="2">
    <source>
        <dbReference type="ARBA" id="ARBA00010136"/>
    </source>
</evidence>
<dbReference type="InterPro" id="IPR050344">
    <property type="entry name" value="Peptidase_M1_aminopeptidases"/>
</dbReference>
<dbReference type="PANTHER" id="PTHR11533">
    <property type="entry name" value="PROTEASE M1 ZINC METALLOPROTEASE"/>
    <property type="match status" value="1"/>
</dbReference>
<evidence type="ECO:0000256" key="4">
    <source>
        <dbReference type="ARBA" id="ARBA00022490"/>
    </source>
</evidence>
<comment type="caution">
    <text evidence="19">The sequence shown here is derived from an EMBL/GenBank/DDBJ whole genome shotgun (WGS) entry which is preliminary data.</text>
</comment>
<dbReference type="EMBL" id="JAIZAY010000023">
    <property type="protein sequence ID" value="KAJ8019864.1"/>
    <property type="molecule type" value="Genomic_DNA"/>
</dbReference>
<keyword evidence="6 15" id="KW-0479">Metal-binding</keyword>
<keyword evidence="5" id="KW-0645">Protease</keyword>
<organism evidence="19 20">
    <name type="scientific">Holothuria leucospilota</name>
    <name type="common">Black long sea cucumber</name>
    <name type="synonym">Mertensiothuria leucospilota</name>
    <dbReference type="NCBI Taxonomy" id="206669"/>
    <lineage>
        <taxon>Eukaryota</taxon>
        <taxon>Metazoa</taxon>
        <taxon>Echinodermata</taxon>
        <taxon>Eleutherozoa</taxon>
        <taxon>Echinozoa</taxon>
        <taxon>Holothuroidea</taxon>
        <taxon>Aspidochirotacea</taxon>
        <taxon>Aspidochirotida</taxon>
        <taxon>Holothuriidae</taxon>
        <taxon>Holothuria</taxon>
    </lineage>
</organism>
<gene>
    <name evidence="19" type="ORF">HOLleu_41631</name>
</gene>
<dbReference type="CDD" id="cd09601">
    <property type="entry name" value="M1_APN-Q_like"/>
    <property type="match status" value="1"/>
</dbReference>
<dbReference type="InterPro" id="IPR001930">
    <property type="entry name" value="Peptidase_M1"/>
</dbReference>
<keyword evidence="20" id="KW-1185">Reference proteome</keyword>
<evidence type="ECO:0000256" key="1">
    <source>
        <dbReference type="ARBA" id="ARBA00004496"/>
    </source>
</evidence>
<comment type="catalytic activity">
    <reaction evidence="10">
        <text>Release of an N-terminal amino acid, preferentially alanine, from a wide range of peptides, amides and arylamides.</text>
        <dbReference type="EC" id="3.4.11.14"/>
    </reaction>
</comment>
<comment type="subcellular location">
    <subcellularLocation>
        <location evidence="1">Cytoplasm</location>
    </subcellularLocation>
</comment>
<dbReference type="GO" id="GO:0006508">
    <property type="term" value="P:proteolysis"/>
    <property type="evidence" value="ECO:0007669"/>
    <property type="project" value="UniProtKB-KW"/>
</dbReference>
<dbReference type="OrthoDB" id="275509at2759"/>
<feature type="domain" description="Peptidase M1 membrane alanine aminopeptidase" evidence="17">
    <location>
        <begin position="1"/>
        <end position="180"/>
    </location>
</feature>
<dbReference type="Gene3D" id="2.60.40.1910">
    <property type="match status" value="1"/>
</dbReference>
<proteinExistence type="inferred from homology"/>
<sequence length="596" mass="67134">MENWGLVTYRETALLVDPENSSASSKQWVALVVGHELAHQWFGNLVTMEWWTHLWLNEGFASWIEYLCVDNCFPDYDIWTQFTTQDYTKALVSDALQSSHPIEVPVGHPDEIDEIFDLISYCKGSSVIRMLHDFIGDEAFRKGMNAYLNEHKYKNTFTEDLWEALGKASGKPIESIMSTWTKQMGFPVLTVTAEQQGTSRVLKISQSKFNANGPLEGDTSSWMVPISIATSANPSEAVQKVVLDKQSITVTLENVKPDQWVKLNPGTVGFYRTHYSPEMLEALLPGIRDQTLPPRDRLGIITDLFALAKAGQASTVDVLKVIEAFKNEKNYTVWTEITSNLDTLASLLMATDFGHLLQEFIKNLCSDVYEKIGWDPAEKEGHLDAMLRALILRVLGKNGHKDVVEEANRRFQAHSSGGDQISADLRSAVYATVLRHGDAATFDEMLRLFKVQDLHEEKERIMRTLGSVKDEALIKRVLEFSISDKVRSQDSVFVLGGACGGKLGQEMVWKFTQENWDLLHSRYSGGFLLSRLVSIATGNFSSEDKAQEVEAFFNTHPAPAAERTIQQSLENIRLKAAWLKRDAAEIEEWLKSKVQS</sequence>
<evidence type="ECO:0000256" key="8">
    <source>
        <dbReference type="ARBA" id="ARBA00022833"/>
    </source>
</evidence>
<keyword evidence="9" id="KW-0482">Metalloprotease</keyword>
<dbReference type="SUPFAM" id="SSF55486">
    <property type="entry name" value="Metalloproteases ('zincins'), catalytic domain"/>
    <property type="match status" value="1"/>
</dbReference>
<evidence type="ECO:0000256" key="5">
    <source>
        <dbReference type="ARBA" id="ARBA00022670"/>
    </source>
</evidence>
<evidence type="ECO:0000259" key="18">
    <source>
        <dbReference type="Pfam" id="PF11838"/>
    </source>
</evidence>
<dbReference type="GO" id="GO:0005615">
    <property type="term" value="C:extracellular space"/>
    <property type="evidence" value="ECO:0007669"/>
    <property type="project" value="TreeGrafter"/>
</dbReference>
<evidence type="ECO:0000256" key="7">
    <source>
        <dbReference type="ARBA" id="ARBA00022801"/>
    </source>
</evidence>
<dbReference type="Pfam" id="PF01433">
    <property type="entry name" value="Peptidase_M1"/>
    <property type="match status" value="1"/>
</dbReference>
<evidence type="ECO:0000313" key="19">
    <source>
        <dbReference type="EMBL" id="KAJ8019864.1"/>
    </source>
</evidence>
<feature type="binding site" evidence="15">
    <location>
        <position position="58"/>
    </location>
    <ligand>
        <name>Zn(2+)</name>
        <dbReference type="ChEBI" id="CHEBI:29105"/>
        <note>catalytic</note>
    </ligand>
</feature>
<feature type="binding site" evidence="15">
    <location>
        <position position="35"/>
    </location>
    <ligand>
        <name>Zn(2+)</name>
        <dbReference type="ChEBI" id="CHEBI:29105"/>
        <note>catalytic</note>
    </ligand>
</feature>
<dbReference type="GO" id="GO:0070006">
    <property type="term" value="F:metalloaminopeptidase activity"/>
    <property type="evidence" value="ECO:0007669"/>
    <property type="project" value="TreeGrafter"/>
</dbReference>
<reference evidence="19" key="1">
    <citation type="submission" date="2021-10" db="EMBL/GenBank/DDBJ databases">
        <title>Tropical sea cucumber genome reveals ecological adaptation and Cuvierian tubules defense mechanism.</title>
        <authorList>
            <person name="Chen T."/>
        </authorList>
    </citation>
    <scope>NUCLEOTIDE SEQUENCE</scope>
    <source>
        <strain evidence="19">Nanhai2018</strain>
        <tissue evidence="19">Muscle</tissue>
    </source>
</reference>
<evidence type="ECO:0000259" key="17">
    <source>
        <dbReference type="Pfam" id="PF01433"/>
    </source>
</evidence>
<feature type="site" description="Transition state stabilizer" evidence="16">
    <location>
        <position position="121"/>
    </location>
</feature>
<evidence type="ECO:0000256" key="14">
    <source>
        <dbReference type="PIRSR" id="PIRSR634016-1"/>
    </source>
</evidence>
<evidence type="ECO:0000256" key="9">
    <source>
        <dbReference type="ARBA" id="ARBA00023049"/>
    </source>
</evidence>
<dbReference type="GO" id="GO:0008270">
    <property type="term" value="F:zinc ion binding"/>
    <property type="evidence" value="ECO:0007669"/>
    <property type="project" value="InterPro"/>
</dbReference>
<dbReference type="InterPro" id="IPR027268">
    <property type="entry name" value="Peptidase_M4/M1_CTD_sf"/>
</dbReference>
<dbReference type="Proteomes" id="UP001152320">
    <property type="component" value="Chromosome 23"/>
</dbReference>
<evidence type="ECO:0000256" key="13">
    <source>
        <dbReference type="ARBA" id="ARBA00081993"/>
    </source>
</evidence>
<feature type="active site" description="Proton acceptor" evidence="14">
    <location>
        <position position="36"/>
    </location>
</feature>
<evidence type="ECO:0000256" key="10">
    <source>
        <dbReference type="ARBA" id="ARBA00052895"/>
    </source>
</evidence>
<evidence type="ECO:0000313" key="20">
    <source>
        <dbReference type="Proteomes" id="UP001152320"/>
    </source>
</evidence>
<feature type="domain" description="ERAP1-like C-terminal" evidence="18">
    <location>
        <begin position="260"/>
        <end position="573"/>
    </location>
</feature>
<dbReference type="GO" id="GO:0043171">
    <property type="term" value="P:peptide catabolic process"/>
    <property type="evidence" value="ECO:0007669"/>
    <property type="project" value="TreeGrafter"/>
</dbReference>
<evidence type="ECO:0000256" key="16">
    <source>
        <dbReference type="PIRSR" id="PIRSR634016-4"/>
    </source>
</evidence>
<dbReference type="GO" id="GO:0016285">
    <property type="term" value="F:alanyl aminopeptidase activity"/>
    <property type="evidence" value="ECO:0007669"/>
    <property type="project" value="UniProtKB-EC"/>
</dbReference>
<dbReference type="AlphaFoldDB" id="A0A9Q1BC78"/>
<evidence type="ECO:0000256" key="3">
    <source>
        <dbReference type="ARBA" id="ARBA00022438"/>
    </source>
</evidence>
<dbReference type="GO" id="GO:0042277">
    <property type="term" value="F:peptide binding"/>
    <property type="evidence" value="ECO:0007669"/>
    <property type="project" value="TreeGrafter"/>
</dbReference>
<keyword evidence="7" id="KW-0378">Hydrolase</keyword>
<dbReference type="Gene3D" id="1.10.390.10">
    <property type="entry name" value="Neutral Protease Domain 2"/>
    <property type="match status" value="1"/>
</dbReference>
<evidence type="ECO:0000256" key="6">
    <source>
        <dbReference type="ARBA" id="ARBA00022723"/>
    </source>
</evidence>
<keyword evidence="4" id="KW-0963">Cytoplasm</keyword>
<dbReference type="FunFam" id="1.10.390.10:FF:000001">
    <property type="entry name" value="Aminopeptidase"/>
    <property type="match status" value="1"/>
</dbReference>
<dbReference type="InterPro" id="IPR014782">
    <property type="entry name" value="Peptidase_M1_dom"/>
</dbReference>
<feature type="binding site" evidence="15">
    <location>
        <position position="39"/>
    </location>
    <ligand>
        <name>Zn(2+)</name>
        <dbReference type="ChEBI" id="CHEBI:29105"/>
        <note>catalytic</note>
    </ligand>
</feature>
<comment type="similarity">
    <text evidence="2">Belongs to the peptidase M1 family.</text>
</comment>
<comment type="cofactor">
    <cofactor evidence="15">
        <name>Zn(2+)</name>
        <dbReference type="ChEBI" id="CHEBI:29105"/>
    </cofactor>
    <text evidence="15">Binds 1 zinc ion per subunit.</text>
</comment>
<dbReference type="InterPro" id="IPR034016">
    <property type="entry name" value="M1_APN-typ"/>
</dbReference>
<keyword evidence="3 19" id="KW-0031">Aminopeptidase</keyword>
<protein>
    <recommendedName>
        <fullName evidence="12">Puromycin-sensitive aminopeptidase</fullName>
        <ecNumber evidence="11">3.4.11.14</ecNumber>
    </recommendedName>
    <alternativeName>
        <fullName evidence="13">Cytosol alanyl aminopeptidase</fullName>
    </alternativeName>
</protein>
<evidence type="ECO:0000256" key="12">
    <source>
        <dbReference type="ARBA" id="ARBA00074113"/>
    </source>
</evidence>
<dbReference type="InterPro" id="IPR024571">
    <property type="entry name" value="ERAP1-like_C_dom"/>
</dbReference>
<dbReference type="Gene3D" id="1.25.50.20">
    <property type="match status" value="1"/>
</dbReference>
<dbReference type="EC" id="3.4.11.14" evidence="11"/>
<evidence type="ECO:0000256" key="11">
    <source>
        <dbReference type="ARBA" id="ARBA00066316"/>
    </source>
</evidence>